<dbReference type="Proteomes" id="UP000001307">
    <property type="component" value="Unassembled WGS sequence"/>
</dbReference>
<organism evidence="1">
    <name type="scientific">Oikopleura dioica</name>
    <name type="common">Tunicate</name>
    <dbReference type="NCBI Taxonomy" id="34765"/>
    <lineage>
        <taxon>Eukaryota</taxon>
        <taxon>Metazoa</taxon>
        <taxon>Chordata</taxon>
        <taxon>Tunicata</taxon>
        <taxon>Appendicularia</taxon>
        <taxon>Copelata</taxon>
        <taxon>Oikopleuridae</taxon>
        <taxon>Oikopleura</taxon>
    </lineage>
</organism>
<dbReference type="InParanoid" id="E4XQR9"/>
<reference evidence="1" key="1">
    <citation type="journal article" date="2010" name="Science">
        <title>Plasticity of animal genome architecture unmasked by rapid evolution of a pelagic tunicate.</title>
        <authorList>
            <person name="Denoeud F."/>
            <person name="Henriet S."/>
            <person name="Mungpakdee S."/>
            <person name="Aury J.M."/>
            <person name="Da Silva C."/>
            <person name="Brinkmann H."/>
            <person name="Mikhaleva J."/>
            <person name="Olsen L.C."/>
            <person name="Jubin C."/>
            <person name="Canestro C."/>
            <person name="Bouquet J.M."/>
            <person name="Danks G."/>
            <person name="Poulain J."/>
            <person name="Campsteijn C."/>
            <person name="Adamski M."/>
            <person name="Cross I."/>
            <person name="Yadetie F."/>
            <person name="Muffato M."/>
            <person name="Louis A."/>
            <person name="Butcher S."/>
            <person name="Tsagkogeorga G."/>
            <person name="Konrad A."/>
            <person name="Singh S."/>
            <person name="Jensen M.F."/>
            <person name="Cong E.H."/>
            <person name="Eikeseth-Otteraa H."/>
            <person name="Noel B."/>
            <person name="Anthouard V."/>
            <person name="Porcel B.M."/>
            <person name="Kachouri-Lafond R."/>
            <person name="Nishino A."/>
            <person name="Ugolini M."/>
            <person name="Chourrout P."/>
            <person name="Nishida H."/>
            <person name="Aasland R."/>
            <person name="Huzurbazar S."/>
            <person name="Westhof E."/>
            <person name="Delsuc F."/>
            <person name="Lehrach H."/>
            <person name="Reinhardt R."/>
            <person name="Weissenbach J."/>
            <person name="Roy S.W."/>
            <person name="Artiguenave F."/>
            <person name="Postlethwait J.H."/>
            <person name="Manak J.R."/>
            <person name="Thompson E.M."/>
            <person name="Jaillon O."/>
            <person name="Du Pasquier L."/>
            <person name="Boudinot P."/>
            <person name="Liberles D.A."/>
            <person name="Volff J.N."/>
            <person name="Philippe H."/>
            <person name="Lenhard B."/>
            <person name="Roest Crollius H."/>
            <person name="Wincker P."/>
            <person name="Chourrout D."/>
        </authorList>
    </citation>
    <scope>NUCLEOTIDE SEQUENCE [LARGE SCALE GENOMIC DNA]</scope>
</reference>
<evidence type="ECO:0000313" key="1">
    <source>
        <dbReference type="EMBL" id="CBY12155.1"/>
    </source>
</evidence>
<gene>
    <name evidence="1" type="ORF">GSOID_T00018028001</name>
</gene>
<name>E4XQR9_OIKDI</name>
<dbReference type="AlphaFoldDB" id="E4XQR9"/>
<sequence length="52" mass="5795">MKLKNTVLIVTAFACPDDDLRQECINLCGEEYSHCGVNCNGEFTCFENGSNF</sequence>
<dbReference type="EMBL" id="FN653108">
    <property type="protein sequence ID" value="CBY12155.1"/>
    <property type="molecule type" value="Genomic_DNA"/>
</dbReference>
<keyword evidence="2" id="KW-1185">Reference proteome</keyword>
<proteinExistence type="predicted"/>
<evidence type="ECO:0000313" key="2">
    <source>
        <dbReference type="Proteomes" id="UP000001307"/>
    </source>
</evidence>
<accession>E4XQR9</accession>
<protein>
    <submittedName>
        <fullName evidence="1">Uncharacterized protein</fullName>
    </submittedName>
</protein>
<dbReference type="PROSITE" id="PS51257">
    <property type="entry name" value="PROKAR_LIPOPROTEIN"/>
    <property type="match status" value="1"/>
</dbReference>